<reference evidence="1 2" key="2">
    <citation type="submission" date="2018-01" db="EMBL/GenBank/DDBJ databases">
        <title>Genomic study of Klebsiella pneumoniae.</title>
        <authorList>
            <person name="Yang Y."/>
            <person name="Bicalho R."/>
        </authorList>
    </citation>
    <scope>NUCLEOTIDE SEQUENCE [LARGE SCALE GENOMIC DNA]</scope>
    <source>
        <strain evidence="1 2">A11</strain>
    </source>
</reference>
<sequence length="63" mass="6658">MAATGHSGHHRLSGVCDVPKEDRVILVIVQATTALALLAPPSHIVIYASGDSLRCRLVVARTI</sequence>
<organism evidence="1 2">
    <name type="scientific">Klebsiella michiganensis</name>
    <dbReference type="NCBI Taxonomy" id="1134687"/>
    <lineage>
        <taxon>Bacteria</taxon>
        <taxon>Pseudomonadati</taxon>
        <taxon>Pseudomonadota</taxon>
        <taxon>Gammaproteobacteria</taxon>
        <taxon>Enterobacterales</taxon>
        <taxon>Enterobacteriaceae</taxon>
        <taxon>Klebsiella/Raoultella group</taxon>
        <taxon>Klebsiella</taxon>
    </lineage>
</organism>
<gene>
    <name evidence="1" type="ORF">CWN50_35820</name>
</gene>
<proteinExistence type="predicted"/>
<dbReference type="AlphaFoldDB" id="A0A2J4PAI5"/>
<protein>
    <submittedName>
        <fullName evidence="1">Uncharacterized protein</fullName>
    </submittedName>
</protein>
<evidence type="ECO:0000313" key="1">
    <source>
        <dbReference type="EMBL" id="PLL15811.1"/>
    </source>
</evidence>
<dbReference type="EMBL" id="PIDS01002247">
    <property type="protein sequence ID" value="PLL15811.1"/>
    <property type="molecule type" value="Genomic_DNA"/>
</dbReference>
<comment type="caution">
    <text evidence="1">The sequence shown here is derived from an EMBL/GenBank/DDBJ whole genome shotgun (WGS) entry which is preliminary data.</text>
</comment>
<dbReference type="Proteomes" id="UP000234505">
    <property type="component" value="Unassembled WGS sequence"/>
</dbReference>
<name>A0A2J4PAI5_9ENTR</name>
<accession>A0A2J4PAI5</accession>
<reference evidence="1 2" key="1">
    <citation type="submission" date="2017-11" db="EMBL/GenBank/DDBJ databases">
        <authorList>
            <person name="Han C.G."/>
        </authorList>
    </citation>
    <scope>NUCLEOTIDE SEQUENCE [LARGE SCALE GENOMIC DNA]</scope>
    <source>
        <strain evidence="1 2">A11</strain>
    </source>
</reference>
<evidence type="ECO:0000313" key="2">
    <source>
        <dbReference type="Proteomes" id="UP000234505"/>
    </source>
</evidence>